<keyword evidence="2" id="KW-1185">Reference proteome</keyword>
<protein>
    <recommendedName>
        <fullName evidence="3">Outer membrane protein beta-barrel domain-containing protein</fullName>
    </recommendedName>
</protein>
<dbReference type="HOGENOM" id="CLU_094978_1_0_0"/>
<dbReference type="OrthoDB" id="95536at2"/>
<dbReference type="EMBL" id="CP001779">
    <property type="protein sequence ID" value="ACZ00638.1"/>
    <property type="molecule type" value="Genomic_DNA"/>
</dbReference>
<dbReference type="AlphaFoldDB" id="D1AWG2"/>
<proteinExistence type="predicted"/>
<organism evidence="1 2">
    <name type="scientific">Streptobacillus moniliformis (strain ATCC 14647 / DSM 12112 / NCTC 10651 / 9901)</name>
    <dbReference type="NCBI Taxonomy" id="519441"/>
    <lineage>
        <taxon>Bacteria</taxon>
        <taxon>Fusobacteriati</taxon>
        <taxon>Fusobacteriota</taxon>
        <taxon>Fusobacteriia</taxon>
        <taxon>Fusobacteriales</taxon>
        <taxon>Leptotrichiaceae</taxon>
        <taxon>Streptobacillus</taxon>
    </lineage>
</organism>
<dbReference type="STRING" id="519441.Smon_0148"/>
<evidence type="ECO:0000313" key="1">
    <source>
        <dbReference type="EMBL" id="ACZ00638.1"/>
    </source>
</evidence>
<reference evidence="1 2" key="1">
    <citation type="journal article" date="2009" name="Stand. Genomic Sci.">
        <title>Complete genome sequence of Streptobacillus moniliformis type strain (9901T).</title>
        <authorList>
            <person name="Nolan M."/>
            <person name="Gronow S."/>
            <person name="Lapidus A."/>
            <person name="Ivanova N."/>
            <person name="Copeland A."/>
            <person name="Lucas S."/>
            <person name="Del Rio T.G."/>
            <person name="Chen F."/>
            <person name="Tice H."/>
            <person name="Pitluck S."/>
            <person name="Cheng J.F."/>
            <person name="Sims D."/>
            <person name="Meincke L."/>
            <person name="Bruce D."/>
            <person name="Goodwin L."/>
            <person name="Brettin T."/>
            <person name="Han C."/>
            <person name="Detter J.C."/>
            <person name="Ovchinikova G."/>
            <person name="Pati A."/>
            <person name="Mavromatis K."/>
            <person name="Mikhailova N."/>
            <person name="Chen A."/>
            <person name="Palaniappan K."/>
            <person name="Land M."/>
            <person name="Hauser L."/>
            <person name="Chang Y.J."/>
            <person name="Jeffries C.D."/>
            <person name="Rohde M."/>
            <person name="Sproer C."/>
            <person name="Goker M."/>
            <person name="Bristow J."/>
            <person name="Eisen J.A."/>
            <person name="Markowitz V."/>
            <person name="Hugenholtz P."/>
            <person name="Kyrpides N.C."/>
            <person name="Klenk H.P."/>
            <person name="Chain P."/>
        </authorList>
    </citation>
    <scope>NUCLEOTIDE SEQUENCE [LARGE SCALE GENOMIC DNA]</scope>
    <source>
        <strain evidence="2">ATCC 14647 / DSM 12112 / NCTC 10651 / 9901</strain>
    </source>
</reference>
<sequence>MKKLMLSIMILIGIYSFSINITGPRYRIDGTLGIGYKPDPHDRNTQWQNFKGNFLNVDMGIGFFPEWTLKINKKFSMSFGPKVTANLFTTTYETHVDDDINRKLYFSISTGARLDFNYGIRDNVKIYTGLETLTTLMTDIHISYIDYKSKTGRSVTLAIHPILLGKVSVGTKIKKYNVGLYTEFGIRKQLVGGVEVGYSF</sequence>
<gene>
    <name evidence="1" type="ordered locus">Smon_0148</name>
</gene>
<evidence type="ECO:0008006" key="3">
    <source>
        <dbReference type="Google" id="ProtNLM"/>
    </source>
</evidence>
<dbReference type="GeneID" id="29674222"/>
<dbReference type="Proteomes" id="UP000002072">
    <property type="component" value="Chromosome"/>
</dbReference>
<name>D1AWG2_STRM9</name>
<dbReference type="KEGG" id="smf:Smon_0148"/>
<evidence type="ECO:0000313" key="2">
    <source>
        <dbReference type="Proteomes" id="UP000002072"/>
    </source>
</evidence>
<dbReference type="RefSeq" id="WP_012858196.1">
    <property type="nucleotide sequence ID" value="NC_013515.1"/>
</dbReference>
<accession>D1AWG2</accession>